<evidence type="ECO:0000313" key="2">
    <source>
        <dbReference type="EMBL" id="HJC11368.1"/>
    </source>
</evidence>
<organism evidence="2 3">
    <name type="scientific">Candidatus Blautia merdigallinarum</name>
    <dbReference type="NCBI Taxonomy" id="2838495"/>
    <lineage>
        <taxon>Bacteria</taxon>
        <taxon>Bacillati</taxon>
        <taxon>Bacillota</taxon>
        <taxon>Clostridia</taxon>
        <taxon>Lachnospirales</taxon>
        <taxon>Lachnospiraceae</taxon>
        <taxon>Blautia</taxon>
    </lineage>
</organism>
<evidence type="ECO:0000256" key="1">
    <source>
        <dbReference type="SAM" id="Phobius"/>
    </source>
</evidence>
<feature type="transmembrane region" description="Helical" evidence="1">
    <location>
        <begin position="244"/>
        <end position="262"/>
    </location>
</feature>
<reference evidence="2" key="1">
    <citation type="journal article" date="2021" name="PeerJ">
        <title>Extensive microbial diversity within the chicken gut microbiome revealed by metagenomics and culture.</title>
        <authorList>
            <person name="Gilroy R."/>
            <person name="Ravi A."/>
            <person name="Getino M."/>
            <person name="Pursley I."/>
            <person name="Horton D.L."/>
            <person name="Alikhan N.F."/>
            <person name="Baker D."/>
            <person name="Gharbi K."/>
            <person name="Hall N."/>
            <person name="Watson M."/>
            <person name="Adriaenssens E.M."/>
            <person name="Foster-Nyarko E."/>
            <person name="Jarju S."/>
            <person name="Secka A."/>
            <person name="Antonio M."/>
            <person name="Oren A."/>
            <person name="Chaudhuri R.R."/>
            <person name="La Ragione R."/>
            <person name="Hildebrand F."/>
            <person name="Pallen M.J."/>
        </authorList>
    </citation>
    <scope>NUCLEOTIDE SEQUENCE</scope>
    <source>
        <strain evidence="2">ChiSxjej6B18-287</strain>
    </source>
</reference>
<dbReference type="AlphaFoldDB" id="A0A9D2SK47"/>
<keyword evidence="1" id="KW-0812">Transmembrane</keyword>
<protein>
    <submittedName>
        <fullName evidence="2">ABC transporter permease</fullName>
    </submittedName>
</protein>
<accession>A0A9D2SK47</accession>
<feature type="transmembrane region" description="Helical" evidence="1">
    <location>
        <begin position="213"/>
        <end position="232"/>
    </location>
</feature>
<feature type="transmembrane region" description="Helical" evidence="1">
    <location>
        <begin position="315"/>
        <end position="333"/>
    </location>
</feature>
<dbReference type="EMBL" id="DWWV01000150">
    <property type="protein sequence ID" value="HJC11368.1"/>
    <property type="molecule type" value="Genomic_DNA"/>
</dbReference>
<reference evidence="2" key="2">
    <citation type="submission" date="2021-04" db="EMBL/GenBank/DDBJ databases">
        <authorList>
            <person name="Gilroy R."/>
        </authorList>
    </citation>
    <scope>NUCLEOTIDE SEQUENCE</scope>
    <source>
        <strain evidence="2">ChiSxjej6B18-287</strain>
    </source>
</reference>
<comment type="caution">
    <text evidence="2">The sequence shown here is derived from an EMBL/GenBank/DDBJ whole genome shotgun (WGS) entry which is preliminary data.</text>
</comment>
<dbReference type="Proteomes" id="UP000823893">
    <property type="component" value="Unassembled WGS sequence"/>
</dbReference>
<proteinExistence type="predicted"/>
<gene>
    <name evidence="2" type="ORF">H9935_11290</name>
</gene>
<name>A0A9D2SK47_9FIRM</name>
<sequence length="355" mass="40555">MSKNRYGAFILWGFLALACWGISLAGYWENRQGNQEFTLYYDSPVFTGKEMELFIQEREEEGLPSVAAWKETEKESFTGNTGLVRQGSLLEVSGDMKTLFSRQLIRGNFPWKEDCQGCVISQGLSQELFGTDYGTGNEIQIRGKTYLVRGILKSEENFLALWAEEGEGLENFHLSYDTDLEPVSQAEEFLYQMTGTEPETVFEGNFYGALARFFLFLPLLTGCLLGGIRSFGAARRQKERGRKILCYILSVLFLFLFLWGLGKSVRLSPDYFPSMWSDLSFYPKLMEEKAAVFRELMGRKLCQADSFILKGTVRTVLLAFAGLFFELLAFTAWSSKVGWHFASTVHRIRIKEKRI</sequence>
<keyword evidence="1" id="KW-0472">Membrane</keyword>
<dbReference type="PROSITE" id="PS51257">
    <property type="entry name" value="PROKAR_LIPOPROTEIN"/>
    <property type="match status" value="1"/>
</dbReference>
<evidence type="ECO:0000313" key="3">
    <source>
        <dbReference type="Proteomes" id="UP000823893"/>
    </source>
</evidence>
<keyword evidence="1" id="KW-1133">Transmembrane helix</keyword>